<dbReference type="Pfam" id="PF00171">
    <property type="entry name" value="Aldedh"/>
    <property type="match status" value="1"/>
</dbReference>
<evidence type="ECO:0000256" key="1">
    <source>
        <dbReference type="ARBA" id="ARBA00009986"/>
    </source>
</evidence>
<dbReference type="SUPFAM" id="SSF53720">
    <property type="entry name" value="ALDH-like"/>
    <property type="match status" value="1"/>
</dbReference>
<dbReference type="Gene3D" id="3.40.605.10">
    <property type="entry name" value="Aldehyde Dehydrogenase, Chain A, domain 1"/>
    <property type="match status" value="1"/>
</dbReference>
<dbReference type="EC" id="1.2.1.3" evidence="3"/>
<evidence type="ECO:0000256" key="3">
    <source>
        <dbReference type="ARBA" id="ARBA00024226"/>
    </source>
</evidence>
<dbReference type="InterPro" id="IPR015590">
    <property type="entry name" value="Aldehyde_DH_dom"/>
</dbReference>
<organism evidence="9 10">
    <name type="scientific">Aspergillus lucknowensis</name>
    <dbReference type="NCBI Taxonomy" id="176173"/>
    <lineage>
        <taxon>Eukaryota</taxon>
        <taxon>Fungi</taxon>
        <taxon>Dikarya</taxon>
        <taxon>Ascomycota</taxon>
        <taxon>Pezizomycotina</taxon>
        <taxon>Eurotiomycetes</taxon>
        <taxon>Eurotiomycetidae</taxon>
        <taxon>Eurotiales</taxon>
        <taxon>Aspergillaceae</taxon>
        <taxon>Aspergillus</taxon>
        <taxon>Aspergillus subgen. Nidulantes</taxon>
    </lineage>
</organism>
<keyword evidence="2 6" id="KW-0560">Oxidoreductase</keyword>
<evidence type="ECO:0000256" key="6">
    <source>
        <dbReference type="RuleBase" id="RU003345"/>
    </source>
</evidence>
<keyword evidence="10" id="KW-1185">Reference proteome</keyword>
<evidence type="ECO:0000256" key="4">
    <source>
        <dbReference type="ARBA" id="ARBA00049194"/>
    </source>
</evidence>
<evidence type="ECO:0000256" key="5">
    <source>
        <dbReference type="PROSITE-ProRule" id="PRU10007"/>
    </source>
</evidence>
<feature type="region of interest" description="Disordered" evidence="7">
    <location>
        <begin position="12"/>
        <end position="42"/>
    </location>
</feature>
<feature type="domain" description="Aldehyde dehydrogenase" evidence="8">
    <location>
        <begin position="26"/>
        <end position="472"/>
    </location>
</feature>
<dbReference type="GeneID" id="98142480"/>
<evidence type="ECO:0000256" key="7">
    <source>
        <dbReference type="SAM" id="MobiDB-lite"/>
    </source>
</evidence>
<evidence type="ECO:0000313" key="9">
    <source>
        <dbReference type="EMBL" id="KAL2860839.1"/>
    </source>
</evidence>
<name>A0ABR4L8J6_9EURO</name>
<dbReference type="InterPro" id="IPR016162">
    <property type="entry name" value="Ald_DH_N"/>
</dbReference>
<sequence>MPASTGFNVFDNYQNTINGKPSPTAEKRHGINPATGQPNPDVPVSTPQDVDNAVAAAQGAFKTWADVPVSERQKALRDLADVVEPYAQDFAKLLVQEQGKPLQFATWEISTAIQALRDTANLELKDEIIEETDTRKIVVRYTPIGVAVGIVPWNFPFALAINKFAPAVLAGNTIIIKPSPFTPYCGLKVVELAQRVFPPGVIQALSGDDNLGPWLTAHPGIDKISFTGSSATGKKVMESASKTLKRVTLELGGKDAAIVCKDVDVESAAAKLVSLGFINSGQVCVAIKRLYVHEAIYDKFLAAAAAFTKTIQVGEGNEEGVFMGPVQNAMQYEKVKSFFADVTPEQLALTNGGIDTSKPGYFIRPTIIDRPAEDSRIATEEPFGPILPFLTWSDENDVIERANKTRMGLGASVWSNDLDEASRIAAKLQAGMVWVNAHMEHDPRAPFGGHKESGIGTESGIHGLKAYCNLQSLYLQKKASA</sequence>
<dbReference type="InterPro" id="IPR016163">
    <property type="entry name" value="Ald_DH_C"/>
</dbReference>
<dbReference type="InterPro" id="IPR044086">
    <property type="entry name" value="LUC3-like"/>
</dbReference>
<dbReference type="CDD" id="cd07106">
    <property type="entry name" value="ALDH_AldA-AAD23400"/>
    <property type="match status" value="1"/>
</dbReference>
<dbReference type="InterPro" id="IPR029510">
    <property type="entry name" value="Ald_DH_CS_GLU"/>
</dbReference>
<gene>
    <name evidence="9" type="ORF">BJX67DRAFT_325670</name>
</gene>
<dbReference type="Gene3D" id="3.40.309.10">
    <property type="entry name" value="Aldehyde Dehydrogenase, Chain A, domain 2"/>
    <property type="match status" value="1"/>
</dbReference>
<accession>A0ABR4L8J6</accession>
<comment type="caution">
    <text evidence="9">The sequence shown here is derived from an EMBL/GenBank/DDBJ whole genome shotgun (WGS) entry which is preliminary data.</text>
</comment>
<proteinExistence type="inferred from homology"/>
<evidence type="ECO:0000313" key="10">
    <source>
        <dbReference type="Proteomes" id="UP001610432"/>
    </source>
</evidence>
<evidence type="ECO:0000256" key="2">
    <source>
        <dbReference type="ARBA" id="ARBA00023002"/>
    </source>
</evidence>
<feature type="compositionally biased region" description="Polar residues" evidence="7">
    <location>
        <begin position="12"/>
        <end position="21"/>
    </location>
</feature>
<reference evidence="9 10" key="1">
    <citation type="submission" date="2024-07" db="EMBL/GenBank/DDBJ databases">
        <title>Section-level genome sequencing and comparative genomics of Aspergillus sections Usti and Cavernicolus.</title>
        <authorList>
            <consortium name="Lawrence Berkeley National Laboratory"/>
            <person name="Nybo J.L."/>
            <person name="Vesth T.C."/>
            <person name="Theobald S."/>
            <person name="Frisvad J.C."/>
            <person name="Larsen T.O."/>
            <person name="Kjaerboelling I."/>
            <person name="Rothschild-Mancinelli K."/>
            <person name="Lyhne E.K."/>
            <person name="Kogle M.E."/>
            <person name="Barry K."/>
            <person name="Clum A."/>
            <person name="Na H."/>
            <person name="Ledsgaard L."/>
            <person name="Lin J."/>
            <person name="Lipzen A."/>
            <person name="Kuo A."/>
            <person name="Riley R."/>
            <person name="Mondo S."/>
            <person name="Labutti K."/>
            <person name="Haridas S."/>
            <person name="Pangalinan J."/>
            <person name="Salamov A.A."/>
            <person name="Simmons B.A."/>
            <person name="Magnuson J.K."/>
            <person name="Chen J."/>
            <person name="Drula E."/>
            <person name="Henrissat B."/>
            <person name="Wiebenga A."/>
            <person name="Lubbers R.J."/>
            <person name="Gomes A.C."/>
            <person name="Macurrencykelacurrency M.R."/>
            <person name="Stajich J."/>
            <person name="Grigoriev I.V."/>
            <person name="Mortensen U.H."/>
            <person name="De Vries R.P."/>
            <person name="Baker S.E."/>
            <person name="Andersen M.R."/>
        </authorList>
    </citation>
    <scope>NUCLEOTIDE SEQUENCE [LARGE SCALE GENOMIC DNA]</scope>
    <source>
        <strain evidence="9 10">CBS 449.75</strain>
    </source>
</reference>
<dbReference type="EMBL" id="JBFXLQ010000082">
    <property type="protein sequence ID" value="KAL2860839.1"/>
    <property type="molecule type" value="Genomic_DNA"/>
</dbReference>
<dbReference type="InterPro" id="IPR016160">
    <property type="entry name" value="Ald_DH_CS_CYS"/>
</dbReference>
<evidence type="ECO:0000259" key="8">
    <source>
        <dbReference type="Pfam" id="PF00171"/>
    </source>
</evidence>
<dbReference type="PROSITE" id="PS00687">
    <property type="entry name" value="ALDEHYDE_DEHYDR_GLU"/>
    <property type="match status" value="1"/>
</dbReference>
<protein>
    <recommendedName>
        <fullName evidence="3">aldehyde dehydrogenase (NAD(+))</fullName>
        <ecNumber evidence="3">1.2.1.3</ecNumber>
    </recommendedName>
</protein>
<dbReference type="PANTHER" id="PTHR11699">
    <property type="entry name" value="ALDEHYDE DEHYDROGENASE-RELATED"/>
    <property type="match status" value="1"/>
</dbReference>
<comment type="similarity">
    <text evidence="1 6">Belongs to the aldehyde dehydrogenase family.</text>
</comment>
<dbReference type="Proteomes" id="UP001610432">
    <property type="component" value="Unassembled WGS sequence"/>
</dbReference>
<dbReference type="RefSeq" id="XP_070880733.1">
    <property type="nucleotide sequence ID" value="XM_071027408.1"/>
</dbReference>
<comment type="catalytic activity">
    <reaction evidence="4">
        <text>an aldehyde + NAD(+) + H2O = a carboxylate + NADH + 2 H(+)</text>
        <dbReference type="Rhea" id="RHEA:16185"/>
        <dbReference type="ChEBI" id="CHEBI:15377"/>
        <dbReference type="ChEBI" id="CHEBI:15378"/>
        <dbReference type="ChEBI" id="CHEBI:17478"/>
        <dbReference type="ChEBI" id="CHEBI:29067"/>
        <dbReference type="ChEBI" id="CHEBI:57540"/>
        <dbReference type="ChEBI" id="CHEBI:57945"/>
        <dbReference type="EC" id="1.2.1.3"/>
    </reaction>
</comment>
<dbReference type="InterPro" id="IPR016161">
    <property type="entry name" value="Ald_DH/histidinol_DH"/>
</dbReference>
<dbReference type="PROSITE" id="PS00070">
    <property type="entry name" value="ALDEHYDE_DEHYDR_CYS"/>
    <property type="match status" value="1"/>
</dbReference>
<feature type="active site" evidence="5">
    <location>
        <position position="250"/>
    </location>
</feature>